<comment type="caution">
    <text evidence="1">The sequence shown here is derived from an EMBL/GenBank/DDBJ whole genome shotgun (WGS) entry which is preliminary data.</text>
</comment>
<sequence length="299" mass="34824">MTNLTVYRFTLNNRANEQQVLSFYNEEEDLLETMDNYCSHIHMNAQGYIDGQGKYRTFCLSNRQSKDYSSRIISGYIASAYTGEYGKIQDRKTSTIKYDILKADLFSKDFFYLIHVPKNSKYGFFIFQKKENHGVKLVFERTFNSFMRSKGVSNYSLDLKQAPARYLISNYLKFGKLKEFRLIGAETKSTFESMYMSVGREDRVVKLNRNSDNEAVKNILIKLFDNFSQESKISFMNYGEFDEIAFLINYNGSSKTFYIRDREKIRANVNVTTMVDFVDGEATYESLIKVCLELINSAA</sequence>
<evidence type="ECO:0000313" key="1">
    <source>
        <dbReference type="EMBL" id="MBP4140836.1"/>
    </source>
</evidence>
<reference evidence="1 2" key="1">
    <citation type="submission" date="2021-03" db="EMBL/GenBank/DDBJ databases">
        <title>Flavobacterium Flabelliformis Sp. Nov. And Flavobacterium Geliluteum Sp. Nov., Two Novel Multidrug Resistant Psychrophilic Species Isolated From Antarctica.</title>
        <authorList>
            <person name="Kralova S."/>
            <person name="Busse H.J."/>
            <person name="Bezdicek M."/>
            <person name="Nykrynova M."/>
            <person name="Kroupova E."/>
            <person name="Krsek D."/>
            <person name="Sedlacek I."/>
        </authorList>
    </citation>
    <scope>NUCLEOTIDE SEQUENCE [LARGE SCALE GENOMIC DNA]</scope>
    <source>
        <strain evidence="1 2">P4023</strain>
    </source>
</reference>
<protein>
    <submittedName>
        <fullName evidence="1">Uncharacterized protein</fullName>
    </submittedName>
</protein>
<proteinExistence type="predicted"/>
<name>A0ABS5CQD6_9FLAO</name>
<accession>A0ABS5CQD6</accession>
<organism evidence="1 2">
    <name type="scientific">Flavobacterium flabelliforme</name>
    <dbReference type="NCBI Taxonomy" id="2816119"/>
    <lineage>
        <taxon>Bacteria</taxon>
        <taxon>Pseudomonadati</taxon>
        <taxon>Bacteroidota</taxon>
        <taxon>Flavobacteriia</taxon>
        <taxon>Flavobacteriales</taxon>
        <taxon>Flavobacteriaceae</taxon>
        <taxon>Flavobacterium</taxon>
    </lineage>
</organism>
<gene>
    <name evidence="1" type="ORF">J3S90_03380</name>
</gene>
<dbReference type="Proteomes" id="UP000674217">
    <property type="component" value="Unassembled WGS sequence"/>
</dbReference>
<keyword evidence="2" id="KW-1185">Reference proteome</keyword>
<evidence type="ECO:0000313" key="2">
    <source>
        <dbReference type="Proteomes" id="UP000674217"/>
    </source>
</evidence>
<dbReference type="EMBL" id="JAGFBU010000001">
    <property type="protein sequence ID" value="MBP4140836.1"/>
    <property type="molecule type" value="Genomic_DNA"/>
</dbReference>
<dbReference type="RefSeq" id="WP_210644736.1">
    <property type="nucleotide sequence ID" value="NZ_JAGFBU010000001.1"/>
</dbReference>